<dbReference type="PRINTS" id="PR00111">
    <property type="entry name" value="ABHYDROLASE"/>
</dbReference>
<accession>A0AAU8ICH9</accession>
<dbReference type="EMBL" id="CP159510">
    <property type="protein sequence ID" value="XCJ16178.1"/>
    <property type="molecule type" value="Genomic_DNA"/>
</dbReference>
<protein>
    <recommendedName>
        <fullName evidence="3">Putative 2-succinyl-6-hydroxy-2,4-cyclohexadiene-1-carboxylate synthase</fullName>
        <shortName evidence="3">SHCHC synthase</shortName>
        <ecNumber evidence="3">4.2.99.20</ecNumber>
    </recommendedName>
</protein>
<dbReference type="Gene3D" id="3.40.50.1820">
    <property type="entry name" value="alpha/beta hydrolase"/>
    <property type="match status" value="1"/>
</dbReference>
<dbReference type="PANTHER" id="PTHR42916">
    <property type="entry name" value="2-SUCCINYL-5-ENOLPYRUVYL-6-HYDROXY-3-CYCLOHEXENE-1-CARBOXYLATE SYNTHASE"/>
    <property type="match status" value="1"/>
</dbReference>
<dbReference type="AlphaFoldDB" id="A0AAU8ICH9"/>
<proteinExistence type="inferred from homology"/>
<evidence type="ECO:0000259" key="4">
    <source>
        <dbReference type="Pfam" id="PF00561"/>
    </source>
</evidence>
<sequence>MKWIIRDVVYHIEDTGKGSPVVLLHGFTGSLHAWDFLIPRLSDHFRLIRVDIIGHGTTEAPDQPARYAMDEVSEDLDAIMNHLKISQAVVLGYSMGGRLALSFAARHPERVHALILESASPGLRTEQERVSRRAHDNRLAAALEQQGIRRFVDQWEIIPLFRSQENLPDEVRKKVRRRRLANREKGLANSLRGMGTGQQPSWWDDLPHAEMPVLLITGRLDEKFCRIARKMDQLLPHSEWIPVTGAGHNVHLEKRCAYIDIVRHFLIWTEEGSERQ</sequence>
<name>A0AAU8ICH9_9BACL</name>
<dbReference type="GO" id="GO:0070205">
    <property type="term" value="F:2-succinyl-6-hydroxy-2,4-cyclohexadiene-1-carboxylate synthase activity"/>
    <property type="evidence" value="ECO:0007669"/>
    <property type="project" value="UniProtKB-UniRule"/>
</dbReference>
<dbReference type="SUPFAM" id="SSF53474">
    <property type="entry name" value="alpha/beta-Hydrolases"/>
    <property type="match status" value="1"/>
</dbReference>
<keyword evidence="1 3" id="KW-0474">Menaquinone biosynthesis</keyword>
<dbReference type="HAMAP" id="MF_01660">
    <property type="entry name" value="MenH"/>
    <property type="match status" value="1"/>
</dbReference>
<evidence type="ECO:0000256" key="1">
    <source>
        <dbReference type="ARBA" id="ARBA00022428"/>
    </source>
</evidence>
<keyword evidence="2 3" id="KW-0456">Lyase</keyword>
<gene>
    <name evidence="3 5" type="primary">menH</name>
    <name evidence="5" type="ORF">ABNN70_10810</name>
</gene>
<reference evidence="5" key="1">
    <citation type="submission" date="2024-06" db="EMBL/GenBank/DDBJ databases">
        <authorList>
            <person name="Fan A."/>
            <person name="Zhang F.Y."/>
            <person name="Zhang L."/>
        </authorList>
    </citation>
    <scope>NUCLEOTIDE SEQUENCE</scope>
    <source>
        <strain evidence="5">Y61</strain>
    </source>
</reference>
<dbReference type="InterPro" id="IPR029058">
    <property type="entry name" value="AB_hydrolase_fold"/>
</dbReference>
<dbReference type="RefSeq" id="WP_353947784.1">
    <property type="nucleotide sequence ID" value="NZ_CP159510.1"/>
</dbReference>
<comment type="function">
    <text evidence="3">Catalyzes a proton abstraction reaction that results in 2,5-elimination of pyruvate from 2-succinyl-5-enolpyruvyl-6-hydroxy-3-cyclohexene-1-carboxylate (SEPHCHC) and the formation of 2-succinyl-6-hydroxy-2,4-cyclohexadiene-1-carboxylate (SHCHC).</text>
</comment>
<comment type="subunit">
    <text evidence="3">Monomer.</text>
</comment>
<comment type="catalytic activity">
    <reaction evidence="3">
        <text>5-enolpyruvoyl-6-hydroxy-2-succinyl-cyclohex-3-ene-1-carboxylate = (1R,6R)-6-hydroxy-2-succinyl-cyclohexa-2,4-diene-1-carboxylate + pyruvate</text>
        <dbReference type="Rhea" id="RHEA:25597"/>
        <dbReference type="ChEBI" id="CHEBI:15361"/>
        <dbReference type="ChEBI" id="CHEBI:58689"/>
        <dbReference type="ChEBI" id="CHEBI:58818"/>
        <dbReference type="EC" id="4.2.99.20"/>
    </reaction>
</comment>
<dbReference type="EC" id="4.2.99.20" evidence="3"/>
<evidence type="ECO:0000256" key="3">
    <source>
        <dbReference type="HAMAP-Rule" id="MF_01660"/>
    </source>
</evidence>
<evidence type="ECO:0000313" key="5">
    <source>
        <dbReference type="EMBL" id="XCJ16178.1"/>
    </source>
</evidence>
<dbReference type="InterPro" id="IPR022485">
    <property type="entry name" value="SHCHC_synthase_MenH"/>
</dbReference>
<dbReference type="NCBIfam" id="TIGR03695">
    <property type="entry name" value="menH_SHCHC"/>
    <property type="match status" value="1"/>
</dbReference>
<dbReference type="GO" id="GO:0009234">
    <property type="term" value="P:menaquinone biosynthetic process"/>
    <property type="evidence" value="ECO:0007669"/>
    <property type="project" value="UniProtKB-UniRule"/>
</dbReference>
<comment type="pathway">
    <text evidence="3">Quinol/quinone metabolism; 1,4-dihydroxy-2-naphthoate biosynthesis; 1,4-dihydroxy-2-naphthoate from chorismate: step 3/7.</text>
</comment>
<organism evidence="5">
    <name type="scientific">Sporolactobacillus sp. Y61</name>
    <dbReference type="NCBI Taxonomy" id="3160863"/>
    <lineage>
        <taxon>Bacteria</taxon>
        <taxon>Bacillati</taxon>
        <taxon>Bacillota</taxon>
        <taxon>Bacilli</taxon>
        <taxon>Bacillales</taxon>
        <taxon>Sporolactobacillaceae</taxon>
        <taxon>Sporolactobacillus</taxon>
    </lineage>
</organism>
<dbReference type="PANTHER" id="PTHR42916:SF1">
    <property type="entry name" value="PROTEIN PHYLLO, CHLOROPLASTIC"/>
    <property type="match status" value="1"/>
</dbReference>
<comment type="pathway">
    <text evidence="3">Quinol/quinone metabolism; menaquinone biosynthesis.</text>
</comment>
<feature type="domain" description="AB hydrolase-1" evidence="4">
    <location>
        <begin position="20"/>
        <end position="254"/>
    </location>
</feature>
<dbReference type="Pfam" id="PF00561">
    <property type="entry name" value="Abhydrolase_1"/>
    <property type="match status" value="1"/>
</dbReference>
<comment type="similarity">
    <text evidence="3">Belongs to the AB hydrolase superfamily. MenH family.</text>
</comment>
<dbReference type="InterPro" id="IPR000073">
    <property type="entry name" value="AB_hydrolase_1"/>
</dbReference>
<evidence type="ECO:0000256" key="2">
    <source>
        <dbReference type="ARBA" id="ARBA00023239"/>
    </source>
</evidence>